<feature type="region of interest" description="Disordered" evidence="1">
    <location>
        <begin position="388"/>
        <end position="430"/>
    </location>
</feature>
<sequence>MPRLAHIASVLSFGAAVLAADIAPFAVQGGLDSCTPSDSTKYNSGGSISVNGFDIQVPSNLIAQFPATWVPFRDMCAAGVLGYEVAVTGNMVGNKAIAAQISLSQFLLQSSMGYIETVNFADGSLQIKGGPKVRINDPDGVYSVGNSKAKLFTADAENPSITAFSGFPMCIPRSSNDAKCPTNNRPSGTSTTVGDPLVMAPLMAGDFIEYSGIKIDGEILAYAITATSVQITTSASSDVPNYIRMEDAIIGIFDSNANVELADARFIGYLSSCNNARVSINAIDVDPCTGEESYRLIGTATPKPLTADARCKWEFRTNTQSQSTYTREYRITTNNDVIETKNGIQAGQYVQPVTEWIQPEVDVPGTVPPPFVFKDIRGLVQGDFLDGKQYGPLSPFPGDAPPAPSKSCSPDDIPGSTPTSTPSAAPSASVAPIANTQRTGAQVILSAANTAQGIPSSDLVFAWTQTSPSQPSVSITNPSQAKATIVAPSLDGNVTFQVKISLKSDTTKSSTANVTVKVSKSAKDEVFVDTYTWVNSQSGTITVNCHSNIVNGDSKTMSLWLNNGGSKLAMTAVSNQPGAYSYNSRSVKKPTNIQCVSGTEVGSGKSDLVTNTTSRRKRRGVLGAGISQDMSPAA</sequence>
<name>A0A9P4R0V8_9PLEO</name>
<comment type="caution">
    <text evidence="3">The sequence shown here is derived from an EMBL/GenBank/DDBJ whole genome shotgun (WGS) entry which is preliminary data.</text>
</comment>
<dbReference type="InterPro" id="IPR013783">
    <property type="entry name" value="Ig-like_fold"/>
</dbReference>
<dbReference type="Gene3D" id="2.60.40.10">
    <property type="entry name" value="Immunoglobulins"/>
    <property type="match status" value="1"/>
</dbReference>
<feature type="compositionally biased region" description="Low complexity" evidence="1">
    <location>
        <begin position="414"/>
        <end position="430"/>
    </location>
</feature>
<feature type="chain" id="PRO_5040251154" evidence="2">
    <location>
        <begin position="20"/>
        <end position="634"/>
    </location>
</feature>
<evidence type="ECO:0000313" key="4">
    <source>
        <dbReference type="Proteomes" id="UP000799444"/>
    </source>
</evidence>
<organism evidence="3 4">
    <name type="scientific">Polyplosphaeria fusca</name>
    <dbReference type="NCBI Taxonomy" id="682080"/>
    <lineage>
        <taxon>Eukaryota</taxon>
        <taxon>Fungi</taxon>
        <taxon>Dikarya</taxon>
        <taxon>Ascomycota</taxon>
        <taxon>Pezizomycotina</taxon>
        <taxon>Dothideomycetes</taxon>
        <taxon>Pleosporomycetidae</taxon>
        <taxon>Pleosporales</taxon>
        <taxon>Tetraplosphaeriaceae</taxon>
        <taxon>Polyplosphaeria</taxon>
    </lineage>
</organism>
<keyword evidence="4" id="KW-1185">Reference proteome</keyword>
<dbReference type="EMBL" id="ML996129">
    <property type="protein sequence ID" value="KAF2736055.1"/>
    <property type="molecule type" value="Genomic_DNA"/>
</dbReference>
<dbReference type="OrthoDB" id="2129641at2759"/>
<evidence type="ECO:0000256" key="2">
    <source>
        <dbReference type="SAM" id="SignalP"/>
    </source>
</evidence>
<dbReference type="Proteomes" id="UP000799444">
    <property type="component" value="Unassembled WGS sequence"/>
</dbReference>
<dbReference type="AlphaFoldDB" id="A0A9P4R0V8"/>
<evidence type="ECO:0000256" key="1">
    <source>
        <dbReference type="SAM" id="MobiDB-lite"/>
    </source>
</evidence>
<evidence type="ECO:0000313" key="3">
    <source>
        <dbReference type="EMBL" id="KAF2736055.1"/>
    </source>
</evidence>
<proteinExistence type="predicted"/>
<keyword evidence="2" id="KW-0732">Signal</keyword>
<reference evidence="3" key="1">
    <citation type="journal article" date="2020" name="Stud. Mycol.">
        <title>101 Dothideomycetes genomes: a test case for predicting lifestyles and emergence of pathogens.</title>
        <authorList>
            <person name="Haridas S."/>
            <person name="Albert R."/>
            <person name="Binder M."/>
            <person name="Bloem J."/>
            <person name="Labutti K."/>
            <person name="Salamov A."/>
            <person name="Andreopoulos B."/>
            <person name="Baker S."/>
            <person name="Barry K."/>
            <person name="Bills G."/>
            <person name="Bluhm B."/>
            <person name="Cannon C."/>
            <person name="Castanera R."/>
            <person name="Culley D."/>
            <person name="Daum C."/>
            <person name="Ezra D."/>
            <person name="Gonzalez J."/>
            <person name="Henrissat B."/>
            <person name="Kuo A."/>
            <person name="Liang C."/>
            <person name="Lipzen A."/>
            <person name="Lutzoni F."/>
            <person name="Magnuson J."/>
            <person name="Mondo S."/>
            <person name="Nolan M."/>
            <person name="Ohm R."/>
            <person name="Pangilinan J."/>
            <person name="Park H.-J."/>
            <person name="Ramirez L."/>
            <person name="Alfaro M."/>
            <person name="Sun H."/>
            <person name="Tritt A."/>
            <person name="Yoshinaga Y."/>
            <person name="Zwiers L.-H."/>
            <person name="Turgeon B."/>
            <person name="Goodwin S."/>
            <person name="Spatafora J."/>
            <person name="Crous P."/>
            <person name="Grigoriev I."/>
        </authorList>
    </citation>
    <scope>NUCLEOTIDE SEQUENCE</scope>
    <source>
        <strain evidence="3">CBS 125425</strain>
    </source>
</reference>
<protein>
    <submittedName>
        <fullName evidence="3">Uncharacterized protein</fullName>
    </submittedName>
</protein>
<gene>
    <name evidence="3" type="ORF">EJ04DRAFT_177078</name>
</gene>
<accession>A0A9P4R0V8</accession>
<feature type="region of interest" description="Disordered" evidence="1">
    <location>
        <begin position="604"/>
        <end position="634"/>
    </location>
</feature>
<feature type="signal peptide" evidence="2">
    <location>
        <begin position="1"/>
        <end position="19"/>
    </location>
</feature>
<feature type="compositionally biased region" description="Pro residues" evidence="1">
    <location>
        <begin position="394"/>
        <end position="404"/>
    </location>
</feature>